<accession>A0AAU9DKR4</accession>
<organism evidence="2 3">
    <name type="scientific">Haliovirga abyssi</name>
    <dbReference type="NCBI Taxonomy" id="2996794"/>
    <lineage>
        <taxon>Bacteria</taxon>
        <taxon>Fusobacteriati</taxon>
        <taxon>Fusobacteriota</taxon>
        <taxon>Fusobacteriia</taxon>
        <taxon>Fusobacteriales</taxon>
        <taxon>Haliovirgaceae</taxon>
        <taxon>Haliovirga</taxon>
    </lineage>
</organism>
<proteinExistence type="predicted"/>
<gene>
    <name evidence="2" type="ORF">HLVA_10710</name>
</gene>
<evidence type="ECO:0000256" key="1">
    <source>
        <dbReference type="SAM" id="MobiDB-lite"/>
    </source>
</evidence>
<evidence type="ECO:0000313" key="2">
    <source>
        <dbReference type="EMBL" id="BDU50502.1"/>
    </source>
</evidence>
<dbReference type="Proteomes" id="UP001321582">
    <property type="component" value="Chromosome"/>
</dbReference>
<dbReference type="PANTHER" id="PTHR33677:SF3">
    <property type="entry name" value="COPPER-SENSING TRANSCRIPTIONAL REPRESSOR RICR"/>
    <property type="match status" value="1"/>
</dbReference>
<reference evidence="2 3" key="1">
    <citation type="submission" date="2022-11" db="EMBL/GenBank/DDBJ databases">
        <title>Haliovirga abyssi gen. nov., sp. nov., a mesophilic fermentative bacterium isolated from the Iheya North hydrothermal field and the proposal of Haliovirgaceae fam. nov.</title>
        <authorList>
            <person name="Miyazaki U."/>
            <person name="Tame A."/>
            <person name="Miyazaki J."/>
            <person name="Takai K."/>
            <person name="Sawayama S."/>
            <person name="Kitajima M."/>
            <person name="Okamoto A."/>
            <person name="Nakagawa S."/>
        </authorList>
    </citation>
    <scope>NUCLEOTIDE SEQUENCE [LARGE SCALE GENOMIC DNA]</scope>
    <source>
        <strain evidence="2 3">IC12</strain>
    </source>
</reference>
<dbReference type="GO" id="GO:0003677">
    <property type="term" value="F:DNA binding"/>
    <property type="evidence" value="ECO:0007669"/>
    <property type="project" value="InterPro"/>
</dbReference>
<dbReference type="GO" id="GO:0045892">
    <property type="term" value="P:negative regulation of DNA-templated transcription"/>
    <property type="evidence" value="ECO:0007669"/>
    <property type="project" value="UniProtKB-ARBA"/>
</dbReference>
<dbReference type="KEGG" id="haby:HLVA_10710"/>
<dbReference type="Pfam" id="PF02583">
    <property type="entry name" value="Trns_repr_metal"/>
    <property type="match status" value="1"/>
</dbReference>
<dbReference type="InterPro" id="IPR038390">
    <property type="entry name" value="Metal_Tscrpt_repr_sf"/>
</dbReference>
<protein>
    <recommendedName>
        <fullName evidence="4">CsoR family transcriptional regulator</fullName>
    </recommendedName>
</protein>
<feature type="region of interest" description="Disordered" evidence="1">
    <location>
        <begin position="1"/>
        <end position="23"/>
    </location>
</feature>
<dbReference type="EMBL" id="AP027059">
    <property type="protein sequence ID" value="BDU50502.1"/>
    <property type="molecule type" value="Genomic_DNA"/>
</dbReference>
<dbReference type="CDD" id="cd10152">
    <property type="entry name" value="SaCsoR-like_DUF156"/>
    <property type="match status" value="1"/>
</dbReference>
<evidence type="ECO:0000313" key="3">
    <source>
        <dbReference type="Proteomes" id="UP001321582"/>
    </source>
</evidence>
<evidence type="ECO:0008006" key="4">
    <source>
        <dbReference type="Google" id="ProtNLM"/>
    </source>
</evidence>
<dbReference type="RefSeq" id="WP_307905428.1">
    <property type="nucleotide sequence ID" value="NZ_AP027059.1"/>
</dbReference>
<keyword evidence="3" id="KW-1185">Reference proteome</keyword>
<dbReference type="PANTHER" id="PTHR33677">
    <property type="entry name" value="TRANSCRIPTIONAL REPRESSOR FRMR-RELATED"/>
    <property type="match status" value="1"/>
</dbReference>
<name>A0AAU9DKR4_9FUSO</name>
<dbReference type="Gene3D" id="1.20.58.1000">
    <property type="entry name" value="Metal-sensitive repressor, helix protomer"/>
    <property type="match status" value="1"/>
</dbReference>
<dbReference type="InterPro" id="IPR003735">
    <property type="entry name" value="Metal_Tscrpt_repr"/>
</dbReference>
<dbReference type="GO" id="GO:0046872">
    <property type="term" value="F:metal ion binding"/>
    <property type="evidence" value="ECO:0007669"/>
    <property type="project" value="InterPro"/>
</dbReference>
<dbReference type="AlphaFoldDB" id="A0AAU9DKR4"/>
<sequence length="100" mass="11325">MDNNSCPSCKVAHHSEEDKKNLSNRLNRIEGQIRGINKMVQNDVYCDNILNQITSVQSALNGVSKILLEAHIKSCVVEQIQNGELEVIDELMNTIRKMMK</sequence>